<dbReference type="NCBIfam" id="TIGR00423">
    <property type="entry name" value="CofH family radical SAM protein"/>
    <property type="match status" value="1"/>
</dbReference>
<dbReference type="Pfam" id="PF04055">
    <property type="entry name" value="Radical_SAM"/>
    <property type="match status" value="1"/>
</dbReference>
<evidence type="ECO:0000256" key="5">
    <source>
        <dbReference type="ARBA" id="ARBA00023014"/>
    </source>
</evidence>
<dbReference type="Gene3D" id="3.20.20.70">
    <property type="entry name" value="Aldolase class I"/>
    <property type="match status" value="1"/>
</dbReference>
<comment type="cofactor">
    <cofactor evidence="6 7">
        <name>[4Fe-4S] cluster</name>
        <dbReference type="ChEBI" id="CHEBI:49883"/>
    </cofactor>
    <text evidence="6 7">Binds 1 [4Fe-4S] cluster. The cluster is coordinated with 3 cysteines and an exchangeable S-adenosyl-L-methionine.</text>
</comment>
<dbReference type="PANTHER" id="PTHR43076">
    <property type="entry name" value="FO SYNTHASE (COFH)"/>
    <property type="match status" value="1"/>
</dbReference>
<dbReference type="UniPathway" id="UPA00079"/>
<comment type="function">
    <text evidence="6">Radical SAM enzyme that catalyzes the addition of the adenosyl radical to the double bond of 3-[(1-carboxyvinyl)oxy]benzoate, leading to aminodeoxyfutalosine (AFL), a key intermediate in the formation of menaquinone (MK, vitamin K2) from chorismate.</text>
</comment>
<keyword evidence="3 6" id="KW-0479">Metal-binding</keyword>
<dbReference type="EC" id="2.5.1.120" evidence="6"/>
<evidence type="ECO:0000256" key="4">
    <source>
        <dbReference type="ARBA" id="ARBA00023004"/>
    </source>
</evidence>
<accession>C6C1B6</accession>
<evidence type="ECO:0000256" key="7">
    <source>
        <dbReference type="PIRSR" id="PIRSR004762-1"/>
    </source>
</evidence>
<dbReference type="KEGG" id="dsa:Desal_1216"/>
<protein>
    <recommendedName>
        <fullName evidence="6">Aminodeoxyfutalosine synthase</fullName>
        <shortName evidence="6">AFL synthase</shortName>
        <shortName evidence="6">Aminofutalosine synthase</shortName>
        <ecNumber evidence="6">2.5.1.120</ecNumber>
    </recommendedName>
    <alternativeName>
        <fullName evidence="6">Menaquinone biosynthetic enzyme MqnE</fullName>
    </alternativeName>
</protein>
<dbReference type="InterPro" id="IPR022432">
    <property type="entry name" value="MqnE"/>
</dbReference>
<dbReference type="HOGENOM" id="CLU_040406_1_0_7"/>
<dbReference type="OrthoDB" id="9802027at2"/>
<keyword evidence="2 6" id="KW-0949">S-adenosyl-L-methionine</keyword>
<organism evidence="10 11">
    <name type="scientific">Maridesulfovibrio salexigens (strain ATCC 14822 / DSM 2638 / NCIMB 8403 / VKM B-1763)</name>
    <name type="common">Desulfovibrio salexigens</name>
    <dbReference type="NCBI Taxonomy" id="526222"/>
    <lineage>
        <taxon>Bacteria</taxon>
        <taxon>Pseudomonadati</taxon>
        <taxon>Thermodesulfobacteriota</taxon>
        <taxon>Desulfovibrionia</taxon>
        <taxon>Desulfovibrionales</taxon>
        <taxon>Desulfovibrionaceae</taxon>
        <taxon>Maridesulfovibrio</taxon>
    </lineage>
</organism>
<evidence type="ECO:0000313" key="11">
    <source>
        <dbReference type="Proteomes" id="UP000002601"/>
    </source>
</evidence>
<dbReference type="SFLD" id="SFLDS00029">
    <property type="entry name" value="Radical_SAM"/>
    <property type="match status" value="1"/>
</dbReference>
<feature type="binding site" evidence="8">
    <location>
        <position position="183"/>
    </location>
    <ligand>
        <name>S-adenosyl-L-methionine</name>
        <dbReference type="ChEBI" id="CHEBI:59789"/>
    </ligand>
</feature>
<dbReference type="InterPro" id="IPR007197">
    <property type="entry name" value="rSAM"/>
</dbReference>
<keyword evidence="6" id="KW-0808">Transferase</keyword>
<dbReference type="InterPro" id="IPR020050">
    <property type="entry name" value="FO_synthase_su2"/>
</dbReference>
<keyword evidence="4 6" id="KW-0408">Iron</keyword>
<feature type="binding site" evidence="6 7">
    <location>
        <position position="79"/>
    </location>
    <ligand>
        <name>[4Fe-4S] cluster</name>
        <dbReference type="ChEBI" id="CHEBI:49883"/>
        <note>4Fe-4S-S-AdoMet</note>
    </ligand>
</feature>
<dbReference type="Proteomes" id="UP000002601">
    <property type="component" value="Chromosome"/>
</dbReference>
<comment type="catalytic activity">
    <reaction evidence="6">
        <text>3-[(1-carboxyvinyl)-oxy]benzoate + S-adenosyl-L-methionine + H2O = 6-amino-6-deoxyfutalosine + hydrogencarbonate + L-methionine + H(+)</text>
        <dbReference type="Rhea" id="RHEA:33075"/>
        <dbReference type="ChEBI" id="CHEBI:15377"/>
        <dbReference type="ChEBI" id="CHEBI:15378"/>
        <dbReference type="ChEBI" id="CHEBI:17544"/>
        <dbReference type="ChEBI" id="CHEBI:57844"/>
        <dbReference type="ChEBI" id="CHEBI:59789"/>
        <dbReference type="ChEBI" id="CHEBI:64286"/>
        <dbReference type="ChEBI" id="CHEBI:76981"/>
        <dbReference type="EC" id="2.5.1.120"/>
    </reaction>
</comment>
<dbReference type="SFLD" id="SFLDF00343">
    <property type="entry name" value="aminofutalosine_synthase_(mqnE"/>
    <property type="match status" value="1"/>
</dbReference>
<reference evidence="10 11" key="1">
    <citation type="submission" date="2009-06" db="EMBL/GenBank/DDBJ databases">
        <title>Complete sequence of Desulfovibrio salexigens DSM 2638.</title>
        <authorList>
            <consortium name="US DOE Joint Genome Institute"/>
            <person name="Lucas S."/>
            <person name="Copeland A."/>
            <person name="Lapidus A."/>
            <person name="Glavina del Rio T."/>
            <person name="Tice H."/>
            <person name="Bruce D."/>
            <person name="Goodwin L."/>
            <person name="Pitluck S."/>
            <person name="Munk A.C."/>
            <person name="Brettin T."/>
            <person name="Detter J.C."/>
            <person name="Han C."/>
            <person name="Tapia R."/>
            <person name="Larimer F."/>
            <person name="Land M."/>
            <person name="Hauser L."/>
            <person name="Kyrpides N."/>
            <person name="Anderson I."/>
            <person name="Wall J.D."/>
            <person name="Arkin A.P."/>
            <person name="Dehal P."/>
            <person name="Chivian D."/>
            <person name="Giles B."/>
            <person name="Hazen T.C."/>
        </authorList>
    </citation>
    <scope>NUCLEOTIDE SEQUENCE [LARGE SCALE GENOMIC DNA]</scope>
    <source>
        <strain evidence="11">ATCC 14822 / DSM 2638 / NCIMB 8403 / VKM B-1763</strain>
    </source>
</reference>
<gene>
    <name evidence="6" type="primary">mqnE</name>
    <name evidence="10" type="ordered locus">Desal_1216</name>
</gene>
<sequence>MISKNYFQNAGLGSILDKVLAGERISTEDGLTLFNCPDINALGALASIRRRQLHGNKTFYVINRHINYTNICVNGCLFCAYARKPEEDGSFKLSREDILEKLEKAPIPPREVHVVGGCHHDIPLSFFEETFVEIKKILPQAAIKAFTAVEIDHLASAEGITTVEVLKRLKAAGSEMLTGGGAEIFNPEVRAKICPEKLPGKEWLRIHGEAHELGYTTNCTMLYGHVESYADRVDHLDQLRRQQDISGGFNCLIPLPFLTENSKLKIDNPLTGVDELRNIAVSRLMLDNIPHIKAYWVMLGVKQAQAALHFGADDFDGTVVEEKIGHMAGAESEQGLSRAELEEMIVGCGFTPVERDAAFNEV</sequence>
<dbReference type="CDD" id="cd01335">
    <property type="entry name" value="Radical_SAM"/>
    <property type="match status" value="1"/>
</dbReference>
<keyword evidence="1 6" id="KW-0004">4Fe-4S</keyword>
<dbReference type="InterPro" id="IPR045567">
    <property type="entry name" value="CofH/MnqC-like_C"/>
</dbReference>
<dbReference type="Pfam" id="PF19288">
    <property type="entry name" value="CofH_C"/>
    <property type="match status" value="1"/>
</dbReference>
<name>C6C1B6_MARSD</name>
<dbReference type="PANTHER" id="PTHR43076:SF7">
    <property type="entry name" value="AMINODEOXYFUTALOSINE SYNTHASE"/>
    <property type="match status" value="1"/>
</dbReference>
<comment type="pathway">
    <text evidence="6">Quinol/quinone metabolism; menaquinone biosynthesis.</text>
</comment>
<dbReference type="GO" id="GO:0005506">
    <property type="term" value="F:iron ion binding"/>
    <property type="evidence" value="ECO:0007669"/>
    <property type="project" value="UniProtKB-UniRule"/>
</dbReference>
<evidence type="ECO:0000313" key="10">
    <source>
        <dbReference type="EMBL" id="ACS79279.1"/>
    </source>
</evidence>
<evidence type="ECO:0000256" key="1">
    <source>
        <dbReference type="ARBA" id="ARBA00022485"/>
    </source>
</evidence>
<dbReference type="InterPro" id="IPR013785">
    <property type="entry name" value="Aldolase_TIM"/>
</dbReference>
<dbReference type="InterPro" id="IPR034405">
    <property type="entry name" value="F420"/>
</dbReference>
<evidence type="ECO:0000256" key="8">
    <source>
        <dbReference type="PIRSR" id="PIRSR004762-2"/>
    </source>
</evidence>
<feature type="binding site" evidence="6 7">
    <location>
        <position position="76"/>
    </location>
    <ligand>
        <name>[4Fe-4S] cluster</name>
        <dbReference type="ChEBI" id="CHEBI:49883"/>
        <note>4Fe-4S-S-AdoMet</note>
    </ligand>
</feature>
<evidence type="ECO:0000256" key="3">
    <source>
        <dbReference type="ARBA" id="ARBA00022723"/>
    </source>
</evidence>
<dbReference type="STRING" id="526222.Desal_1216"/>
<comment type="similarity">
    <text evidence="6">Belongs to the radical SAM superfamily. MqnE family.</text>
</comment>
<keyword evidence="6" id="KW-0474">Menaquinone biosynthesis</keyword>
<evidence type="ECO:0000256" key="6">
    <source>
        <dbReference type="HAMAP-Rule" id="MF_00993"/>
    </source>
</evidence>
<evidence type="ECO:0000259" key="9">
    <source>
        <dbReference type="PROSITE" id="PS51918"/>
    </source>
</evidence>
<dbReference type="eggNOG" id="COG1060">
    <property type="taxonomic scope" value="Bacteria"/>
</dbReference>
<dbReference type="RefSeq" id="WP_015851097.1">
    <property type="nucleotide sequence ID" value="NC_012881.1"/>
</dbReference>
<feature type="domain" description="Radical SAM core" evidence="9">
    <location>
        <begin position="58"/>
        <end position="287"/>
    </location>
</feature>
<dbReference type="NCBIfam" id="TIGR03700">
    <property type="entry name" value="mena_SCO4494"/>
    <property type="match status" value="1"/>
</dbReference>
<dbReference type="HAMAP" id="MF_00993">
    <property type="entry name" value="MqnE"/>
    <property type="match status" value="1"/>
</dbReference>
<dbReference type="EMBL" id="CP001649">
    <property type="protein sequence ID" value="ACS79279.1"/>
    <property type="molecule type" value="Genomic_DNA"/>
</dbReference>
<keyword evidence="5 6" id="KW-0411">Iron-sulfur</keyword>
<dbReference type="GO" id="GO:0051539">
    <property type="term" value="F:4 iron, 4 sulfur cluster binding"/>
    <property type="evidence" value="ECO:0007669"/>
    <property type="project" value="UniProtKB-KW"/>
</dbReference>
<dbReference type="InterPro" id="IPR058240">
    <property type="entry name" value="rSAM_sf"/>
</dbReference>
<dbReference type="GO" id="GO:0009234">
    <property type="term" value="P:menaquinone biosynthetic process"/>
    <property type="evidence" value="ECO:0007669"/>
    <property type="project" value="UniProtKB-UniRule"/>
</dbReference>
<dbReference type="SMART" id="SM00729">
    <property type="entry name" value="Elp3"/>
    <property type="match status" value="1"/>
</dbReference>
<dbReference type="AlphaFoldDB" id="C6C1B6"/>
<dbReference type="GO" id="GO:0102573">
    <property type="term" value="F:aminodeoxyfutalosine synthase activity"/>
    <property type="evidence" value="ECO:0007669"/>
    <property type="project" value="UniProtKB-EC"/>
</dbReference>
<dbReference type="SFLD" id="SFLDG01389">
    <property type="entry name" value="menaquinone_synthsis_involved"/>
    <property type="match status" value="1"/>
</dbReference>
<dbReference type="PIRSF" id="PIRSF004762">
    <property type="entry name" value="CHP00423"/>
    <property type="match status" value="1"/>
</dbReference>
<keyword evidence="11" id="KW-1185">Reference proteome</keyword>
<dbReference type="PROSITE" id="PS51918">
    <property type="entry name" value="RADICAL_SAM"/>
    <property type="match status" value="1"/>
</dbReference>
<dbReference type="GO" id="GO:0044689">
    <property type="term" value="F:7,8-didemethyl-8-hydroxy-5-deazariboflavin synthase activity"/>
    <property type="evidence" value="ECO:0007669"/>
    <property type="project" value="TreeGrafter"/>
</dbReference>
<proteinExistence type="inferred from homology"/>
<dbReference type="SFLD" id="SFLDG01064">
    <property type="entry name" value="F420__menaquinone_cofactor_bio"/>
    <property type="match status" value="1"/>
</dbReference>
<feature type="binding site" evidence="8">
    <location>
        <position position="78"/>
    </location>
    <ligand>
        <name>S-adenosyl-L-methionine</name>
        <dbReference type="ChEBI" id="CHEBI:59789"/>
    </ligand>
</feature>
<feature type="binding site" evidence="6 7">
    <location>
        <position position="72"/>
    </location>
    <ligand>
        <name>[4Fe-4S] cluster</name>
        <dbReference type="ChEBI" id="CHEBI:49883"/>
        <note>4Fe-4S-S-AdoMet</note>
    </ligand>
</feature>
<dbReference type="InterPro" id="IPR006638">
    <property type="entry name" value="Elp3/MiaA/NifB-like_rSAM"/>
</dbReference>
<evidence type="ECO:0000256" key="2">
    <source>
        <dbReference type="ARBA" id="ARBA00022691"/>
    </source>
</evidence>
<dbReference type="SUPFAM" id="SSF102114">
    <property type="entry name" value="Radical SAM enzymes"/>
    <property type="match status" value="1"/>
</dbReference>